<dbReference type="PANTHER" id="PTHR42695:SF5">
    <property type="entry name" value="GLUTAMINE AMIDOTRANSFERASE YLR126C-RELATED"/>
    <property type="match status" value="1"/>
</dbReference>
<evidence type="ECO:0000313" key="2">
    <source>
        <dbReference type="EMBL" id="KAJ9165411.1"/>
    </source>
</evidence>
<gene>
    <name evidence="2" type="ORF">NKR19_g416</name>
</gene>
<dbReference type="Proteomes" id="UP001174691">
    <property type="component" value="Unassembled WGS sequence"/>
</dbReference>
<dbReference type="CDD" id="cd01741">
    <property type="entry name" value="GATase1_1"/>
    <property type="match status" value="1"/>
</dbReference>
<dbReference type="InterPro" id="IPR044992">
    <property type="entry name" value="ChyE-like"/>
</dbReference>
<dbReference type="SUPFAM" id="SSF52317">
    <property type="entry name" value="Class I glutamine amidotransferase-like"/>
    <property type="match status" value="1"/>
</dbReference>
<dbReference type="Pfam" id="PF00117">
    <property type="entry name" value="GATase"/>
    <property type="match status" value="1"/>
</dbReference>
<dbReference type="AlphaFoldDB" id="A0AA38VQ22"/>
<dbReference type="GO" id="GO:0005634">
    <property type="term" value="C:nucleus"/>
    <property type="evidence" value="ECO:0007669"/>
    <property type="project" value="TreeGrafter"/>
</dbReference>
<keyword evidence="3" id="KW-1185">Reference proteome</keyword>
<dbReference type="GO" id="GO:0005829">
    <property type="term" value="C:cytosol"/>
    <property type="evidence" value="ECO:0007669"/>
    <property type="project" value="TreeGrafter"/>
</dbReference>
<dbReference type="PANTHER" id="PTHR42695">
    <property type="entry name" value="GLUTAMINE AMIDOTRANSFERASE YLR126C-RELATED"/>
    <property type="match status" value="1"/>
</dbReference>
<dbReference type="PROSITE" id="PS51273">
    <property type="entry name" value="GATASE_TYPE_1"/>
    <property type="match status" value="1"/>
</dbReference>
<sequence length="242" mass="26502">MTDSTQLKAAVLVNALSAVDDPFKAAFQECISSACPGASVDFFDPIEAHTYPEPAQYDLIVLTGGTADAMAKDIPWVLKMQDFVRRTVEECPTQKIVGICWGHQVINVTFGGVVGPMDNDKFEVGVAPIALTSAGSSFFASHLASTELYNIQEFHEREVKTPGKNFLALAEENQCVVNAANTILTFQGHPEMSAELARLLLKDVPKYMGRNAAEKQALDMKIDARHDGTALWKRIVEWAREA</sequence>
<protein>
    <submittedName>
        <fullName evidence="2">Class I glutamine amidotransferase-like protein</fullName>
    </submittedName>
</protein>
<comment type="caution">
    <text evidence="2">The sequence shown here is derived from an EMBL/GenBank/DDBJ whole genome shotgun (WGS) entry which is preliminary data.</text>
</comment>
<accession>A0AA38VQ22</accession>
<evidence type="ECO:0000259" key="1">
    <source>
        <dbReference type="Pfam" id="PF00117"/>
    </source>
</evidence>
<proteinExistence type="predicted"/>
<name>A0AA38VQ22_9PEZI</name>
<organism evidence="2 3">
    <name type="scientific">Coniochaeta hoffmannii</name>
    <dbReference type="NCBI Taxonomy" id="91930"/>
    <lineage>
        <taxon>Eukaryota</taxon>
        <taxon>Fungi</taxon>
        <taxon>Dikarya</taxon>
        <taxon>Ascomycota</taxon>
        <taxon>Pezizomycotina</taxon>
        <taxon>Sordariomycetes</taxon>
        <taxon>Sordariomycetidae</taxon>
        <taxon>Coniochaetales</taxon>
        <taxon>Coniochaetaceae</taxon>
        <taxon>Coniochaeta</taxon>
    </lineage>
</organism>
<dbReference type="EMBL" id="JANBVN010000004">
    <property type="protein sequence ID" value="KAJ9165411.1"/>
    <property type="molecule type" value="Genomic_DNA"/>
</dbReference>
<dbReference type="InterPro" id="IPR029062">
    <property type="entry name" value="Class_I_gatase-like"/>
</dbReference>
<keyword evidence="2" id="KW-0315">Glutamine amidotransferase</keyword>
<feature type="domain" description="Glutamine amidotransferase" evidence="1">
    <location>
        <begin position="53"/>
        <end position="195"/>
    </location>
</feature>
<evidence type="ECO:0000313" key="3">
    <source>
        <dbReference type="Proteomes" id="UP001174691"/>
    </source>
</evidence>
<dbReference type="InterPro" id="IPR017926">
    <property type="entry name" value="GATASE"/>
</dbReference>
<dbReference type="Gene3D" id="3.40.50.880">
    <property type="match status" value="1"/>
</dbReference>
<reference evidence="2" key="1">
    <citation type="submission" date="2022-07" db="EMBL/GenBank/DDBJ databases">
        <title>Fungi with potential for degradation of polypropylene.</title>
        <authorList>
            <person name="Gostincar C."/>
        </authorList>
    </citation>
    <scope>NUCLEOTIDE SEQUENCE</scope>
    <source>
        <strain evidence="2">EXF-13287</strain>
    </source>
</reference>